<keyword evidence="4" id="KW-1185">Reference proteome</keyword>
<dbReference type="PROSITE" id="PS51257">
    <property type="entry name" value="PROKAR_LIPOPROTEIN"/>
    <property type="match status" value="1"/>
</dbReference>
<evidence type="ECO:0000313" key="3">
    <source>
        <dbReference type="EMBL" id="GBG14097.1"/>
    </source>
</evidence>
<protein>
    <recommendedName>
        <fullName evidence="5">Lipoprotein</fullName>
    </recommendedName>
</protein>
<dbReference type="RefSeq" id="WP_181376203.1">
    <property type="nucleotide sequence ID" value="NZ_BDOQ01000006.1"/>
</dbReference>
<evidence type="ECO:0000256" key="2">
    <source>
        <dbReference type="SAM" id="SignalP"/>
    </source>
</evidence>
<keyword evidence="2" id="KW-0732">Signal</keyword>
<feature type="signal peptide" evidence="2">
    <location>
        <begin position="1"/>
        <end position="22"/>
    </location>
</feature>
<dbReference type="Proteomes" id="UP000245081">
    <property type="component" value="Unassembled WGS sequence"/>
</dbReference>
<organism evidence="3 4">
    <name type="scientific">Novimethylophilus kurashikiensis</name>
    <dbReference type="NCBI Taxonomy" id="1825523"/>
    <lineage>
        <taxon>Bacteria</taxon>
        <taxon>Pseudomonadati</taxon>
        <taxon>Pseudomonadota</taxon>
        <taxon>Betaproteobacteria</taxon>
        <taxon>Nitrosomonadales</taxon>
        <taxon>Methylophilaceae</taxon>
        <taxon>Novimethylophilus</taxon>
    </lineage>
</organism>
<reference evidence="3 4" key="1">
    <citation type="journal article" date="2018" name="Environ. Microbiol.">
        <title>Isolation and genomic characterization of Novimethylophilus kurashikiensis gen. nov. sp. nov., a new lanthanide-dependent methylotrophic species of Methylophilaceae.</title>
        <authorList>
            <person name="Lv H."/>
            <person name="Sahin N."/>
            <person name="Tani A."/>
        </authorList>
    </citation>
    <scope>NUCLEOTIDE SEQUENCE [LARGE SCALE GENOMIC DNA]</scope>
    <source>
        <strain evidence="3 4">La2-4</strain>
    </source>
</reference>
<sequence length="172" mass="18254">MKIIFRTSPLVFLIAASLTGCATITKDANQSVQIETYSKDNQPVSGAKCVAQNDRGQWNTSAPGTISVHRSGENLIVNCEKDGEQPGKGTVISRANGGMFGNIVFGGGIGAIIDHNKGTAYTYPSWIRIIMGETLIFDRKVEVENQPMAGVPASATPLKSTETASTQAQPQP</sequence>
<feature type="compositionally biased region" description="Polar residues" evidence="1">
    <location>
        <begin position="157"/>
        <end position="172"/>
    </location>
</feature>
<comment type="caution">
    <text evidence="3">The sequence shown here is derived from an EMBL/GenBank/DDBJ whole genome shotgun (WGS) entry which is preliminary data.</text>
</comment>
<evidence type="ECO:0008006" key="5">
    <source>
        <dbReference type="Google" id="ProtNLM"/>
    </source>
</evidence>
<name>A0A2R5F7D2_9PROT</name>
<evidence type="ECO:0000313" key="4">
    <source>
        <dbReference type="Proteomes" id="UP000245081"/>
    </source>
</evidence>
<evidence type="ECO:0000256" key="1">
    <source>
        <dbReference type="SAM" id="MobiDB-lite"/>
    </source>
</evidence>
<feature type="chain" id="PRO_5015318580" description="Lipoprotein" evidence="2">
    <location>
        <begin position="23"/>
        <end position="172"/>
    </location>
</feature>
<gene>
    <name evidence="3" type="ORF">NMK_1657</name>
</gene>
<accession>A0A2R5F7D2</accession>
<proteinExistence type="predicted"/>
<dbReference type="AlphaFoldDB" id="A0A2R5F7D2"/>
<dbReference type="EMBL" id="BDOQ01000006">
    <property type="protein sequence ID" value="GBG14097.1"/>
    <property type="molecule type" value="Genomic_DNA"/>
</dbReference>
<feature type="region of interest" description="Disordered" evidence="1">
    <location>
        <begin position="149"/>
        <end position="172"/>
    </location>
</feature>